<dbReference type="Proteomes" id="UP000007799">
    <property type="component" value="Unassembled WGS sequence"/>
</dbReference>
<keyword evidence="13" id="KW-1185">Reference proteome</keyword>
<dbReference type="InterPro" id="IPR032979">
    <property type="entry name" value="ENGase"/>
</dbReference>
<organism evidence="13">
    <name type="scientific">Salpingoeca rosetta (strain ATCC 50818 / BSB-021)</name>
    <dbReference type="NCBI Taxonomy" id="946362"/>
    <lineage>
        <taxon>Eukaryota</taxon>
        <taxon>Choanoflagellata</taxon>
        <taxon>Craspedida</taxon>
        <taxon>Salpingoecidae</taxon>
        <taxon>Salpingoeca</taxon>
    </lineage>
</organism>
<evidence type="ECO:0000313" key="13">
    <source>
        <dbReference type="Proteomes" id="UP000007799"/>
    </source>
</evidence>
<dbReference type="GO" id="GO:0033925">
    <property type="term" value="F:mannosyl-glycoprotein endo-beta-N-acetylglucosaminidase activity"/>
    <property type="evidence" value="ECO:0007669"/>
    <property type="project" value="UniProtKB-EC"/>
</dbReference>
<dbReference type="KEGG" id="sre:PTSG_08537"/>
<dbReference type="OrthoDB" id="284473at2759"/>
<feature type="region of interest" description="Disordered" evidence="8">
    <location>
        <begin position="726"/>
        <end position="754"/>
    </location>
</feature>
<dbReference type="EMBL" id="GL832978">
    <property type="protein sequence ID" value="EGD77440.1"/>
    <property type="molecule type" value="Genomic_DNA"/>
</dbReference>
<evidence type="ECO:0000313" key="12">
    <source>
        <dbReference type="EMBL" id="EGD77440.1"/>
    </source>
</evidence>
<feature type="domain" description="Cytosolic endo-beta-N-acetylglucosaminidase TIM barrel" evidence="10">
    <location>
        <begin position="180"/>
        <end position="505"/>
    </location>
</feature>
<keyword evidence="5" id="KW-0378">Hydrolase</keyword>
<keyword evidence="9" id="KW-0812">Transmembrane</keyword>
<evidence type="ECO:0000256" key="6">
    <source>
        <dbReference type="ARBA" id="ARBA00023295"/>
    </source>
</evidence>
<evidence type="ECO:0000259" key="11">
    <source>
        <dbReference type="Pfam" id="PF25529"/>
    </source>
</evidence>
<dbReference type="PANTHER" id="PTHR13246">
    <property type="entry name" value="ENDO BETA N-ACETYLGLUCOSAMINIDASE"/>
    <property type="match status" value="1"/>
</dbReference>
<feature type="transmembrane region" description="Helical" evidence="9">
    <location>
        <begin position="12"/>
        <end position="29"/>
    </location>
</feature>
<dbReference type="Gene3D" id="3.20.20.80">
    <property type="entry name" value="Glycosidases"/>
    <property type="match status" value="1"/>
</dbReference>
<feature type="region of interest" description="Disordered" evidence="8">
    <location>
        <begin position="362"/>
        <end position="409"/>
    </location>
</feature>
<feature type="region of interest" description="Disordered" evidence="8">
    <location>
        <begin position="686"/>
        <end position="706"/>
    </location>
</feature>
<sequence length="945" mass="103311">MDDNTNSQPLAVLTAVLVLLATALVLLWWRKRQQQQQQQQQQQPKRGRPPVDPTRRIGAPRQVPQASTQSQHVEPATTESEQPAQALERSTQVIDATSGATEPATTQTHRQGQVHMVEQSRHAVVIPECKPLKTLIDLLAWNAGSEFCCARVPLRPRLTSSANKGPRLLVCHDMMGGYKQDHLPQGQDDANIFTLLHWHLMDTFVYFAHDLVSLPPPTWTNLAHINGVKVLGTFITEWDAGHNTCAQLLKDEHTRQLAAEKLAAIMHFHKFEGWLVNIENDVSNTRALIDFVDRVRIECHSLVPTSTVLWYDAVTTEGRLVWQNQLNRKNAPFFHAADGIFLNYTWTPALLHSSATFAATVTAPPRPQPATTPSHSLQSTSPSSPSSLSAPSSSSTAARAKPSTAATAARRHTSADVYAGIDVFGRGTFGGGKMSCLQAVDAIKDARVSIALFAPGWTFECTPPDTPFLQHQLRFWHQFEGAVSPRRLETRNVFSTHFTLGRGRHHWINGKRVGGEWANLSRQDVMPTFSFEPSPTNPFPRPPATRNAFRNACMQVEERAAFTGGSCLSLSYETGPTWAAGDALVFRLFHTRRPLSSLTIVQLTTGTLEHVDEAPDVSLQFVLTKEDRGAVQYLRLPTCPQPGQHAFQFCDERVVAKFEGQYALPVSRYERTGDGTLTFTPVTLNTHQAGTDDDDDDGVKKEKAATTREGKDLKVWRRNLALPPTMVVGDGDDTSDVGDGKDDDGGAGGSGGRVEPRWFTSTFVIGEGAIAHQSIAEIRAIVTPRTAGCHRVLLGGLHLFSSSHMNNACKPVVGLRASHIDWHDVAGTNPQDANTTANVSATAASLTASLHLTLSWAEPAPQQTTRFWRVYANTTSTHAEDASLIGTAHVPCFRVVPLPVTARAGARACVRLWVQPVSYAALTPALSTCAHVDIAFTAPTPKKGA</sequence>
<feature type="compositionally biased region" description="Low complexity" evidence="8">
    <location>
        <begin position="371"/>
        <end position="408"/>
    </location>
</feature>
<feature type="region of interest" description="Disordered" evidence="8">
    <location>
        <begin position="37"/>
        <end position="90"/>
    </location>
</feature>
<keyword evidence="9" id="KW-0472">Membrane</keyword>
<dbReference type="InterPro" id="IPR057882">
    <property type="entry name" value="ENGase_C"/>
</dbReference>
<feature type="compositionally biased region" description="Polar residues" evidence="8">
    <location>
        <begin position="64"/>
        <end position="90"/>
    </location>
</feature>
<keyword evidence="4" id="KW-0963">Cytoplasm</keyword>
<evidence type="ECO:0000256" key="1">
    <source>
        <dbReference type="ARBA" id="ARBA00004514"/>
    </source>
</evidence>
<evidence type="ECO:0000256" key="7">
    <source>
        <dbReference type="ARBA" id="ARBA00034414"/>
    </source>
</evidence>
<comment type="subcellular location">
    <subcellularLocation>
        <location evidence="1">Cytoplasm</location>
        <location evidence="1">Cytosol</location>
    </subcellularLocation>
</comment>
<feature type="domain" description="Cytosolic endo-beta-N-acetylglucosaminidase C-terminal" evidence="11">
    <location>
        <begin position="811"/>
        <end position="932"/>
    </location>
</feature>
<comment type="similarity">
    <text evidence="2">Belongs to the glycosyl hydrolase 85 family.</text>
</comment>
<evidence type="ECO:0000259" key="10">
    <source>
        <dbReference type="Pfam" id="PF03644"/>
    </source>
</evidence>
<evidence type="ECO:0000256" key="5">
    <source>
        <dbReference type="ARBA" id="ARBA00022801"/>
    </source>
</evidence>
<dbReference type="PANTHER" id="PTHR13246:SF1">
    <property type="entry name" value="CYTOSOLIC ENDO-BETA-N-ACETYLGLUCOSAMINIDASE"/>
    <property type="match status" value="1"/>
</dbReference>
<dbReference type="eggNOG" id="KOG2331">
    <property type="taxonomic scope" value="Eukaryota"/>
</dbReference>
<dbReference type="EC" id="3.2.1.96" evidence="3"/>
<evidence type="ECO:0000256" key="3">
    <source>
        <dbReference type="ARBA" id="ARBA00012566"/>
    </source>
</evidence>
<evidence type="ECO:0000256" key="8">
    <source>
        <dbReference type="SAM" id="MobiDB-lite"/>
    </source>
</evidence>
<dbReference type="InParanoid" id="F2UJZ1"/>
<dbReference type="STRING" id="946362.F2UJZ1"/>
<accession>F2UJZ1</accession>
<dbReference type="GO" id="GO:0005829">
    <property type="term" value="C:cytosol"/>
    <property type="evidence" value="ECO:0007669"/>
    <property type="project" value="UniProtKB-SubCell"/>
</dbReference>
<dbReference type="Pfam" id="PF03644">
    <property type="entry name" value="Glyco_hydro_85"/>
    <property type="match status" value="1"/>
</dbReference>
<proteinExistence type="inferred from homology"/>
<evidence type="ECO:0000256" key="9">
    <source>
        <dbReference type="SAM" id="Phobius"/>
    </source>
</evidence>
<comment type="catalytic activity">
    <reaction evidence="7">
        <text>an N(4)-(oligosaccharide-(1-&gt;3)-[oligosaccharide-(1-&gt;6)]-beta-D-Man-(1-&gt;4)-beta-D-GlcNAc-(1-&gt;4)-alpha-D-GlcNAc)-L-asparaginyl-[protein] + H2O = an oligosaccharide-(1-&gt;3)-[oligosaccharide-(1-&gt;6)]-beta-D-Man-(1-&gt;4)-D-GlcNAc + N(4)-(N-acetyl-beta-D-glucosaminyl)-L-asparaginyl-[protein]</text>
        <dbReference type="Rhea" id="RHEA:73067"/>
        <dbReference type="Rhea" id="RHEA-COMP:12603"/>
        <dbReference type="Rhea" id="RHEA-COMP:18176"/>
        <dbReference type="ChEBI" id="CHEBI:15377"/>
        <dbReference type="ChEBI" id="CHEBI:132248"/>
        <dbReference type="ChEBI" id="CHEBI:192714"/>
        <dbReference type="ChEBI" id="CHEBI:192715"/>
        <dbReference type="EC" id="3.2.1.96"/>
    </reaction>
</comment>
<keyword evidence="9" id="KW-1133">Transmembrane helix</keyword>
<evidence type="ECO:0000256" key="2">
    <source>
        <dbReference type="ARBA" id="ARBA00007849"/>
    </source>
</evidence>
<dbReference type="InterPro" id="IPR005201">
    <property type="entry name" value="TIM_ENGase"/>
</dbReference>
<dbReference type="CDD" id="cd06547">
    <property type="entry name" value="GH85_ENGase"/>
    <property type="match status" value="1"/>
</dbReference>
<gene>
    <name evidence="12" type="ORF">PTSG_08537</name>
</gene>
<dbReference type="Gene3D" id="2.60.120.260">
    <property type="entry name" value="Galactose-binding domain-like"/>
    <property type="match status" value="1"/>
</dbReference>
<protein>
    <recommendedName>
        <fullName evidence="3">mannosyl-glycoprotein endo-beta-N-acetylglucosaminidase</fullName>
        <ecNumber evidence="3">3.2.1.96</ecNumber>
    </recommendedName>
</protein>
<dbReference type="AlphaFoldDB" id="F2UJZ1"/>
<dbReference type="Pfam" id="PF25529">
    <property type="entry name" value="Ig_ENGASE1_C"/>
    <property type="match status" value="1"/>
</dbReference>
<dbReference type="RefSeq" id="XP_004990328.1">
    <property type="nucleotide sequence ID" value="XM_004990271.1"/>
</dbReference>
<evidence type="ECO:0000256" key="4">
    <source>
        <dbReference type="ARBA" id="ARBA00022490"/>
    </source>
</evidence>
<keyword evidence="6" id="KW-0326">Glycosidase</keyword>
<name>F2UJZ1_SALR5</name>
<reference evidence="12" key="1">
    <citation type="submission" date="2009-08" db="EMBL/GenBank/DDBJ databases">
        <title>Annotation of Salpingoeca rosetta.</title>
        <authorList>
            <consortium name="The Broad Institute Genome Sequencing Platform"/>
            <person name="Russ C."/>
            <person name="Cuomo C."/>
            <person name="Burger G."/>
            <person name="Gray M.W."/>
            <person name="Holland P.W.H."/>
            <person name="King N."/>
            <person name="Lang F.B.F."/>
            <person name="Roger A.J."/>
            <person name="Ruiz-Trillo I."/>
            <person name="Young S.K."/>
            <person name="Zeng Q."/>
            <person name="Gargeya S."/>
            <person name="Alvarado L."/>
            <person name="Berlin A."/>
            <person name="Chapman S.B."/>
            <person name="Chen Z."/>
            <person name="Freedman E."/>
            <person name="Gellesch M."/>
            <person name="Goldberg J."/>
            <person name="Griggs A."/>
            <person name="Gujja S."/>
            <person name="Heilman E."/>
            <person name="Heiman D."/>
            <person name="Howarth C."/>
            <person name="Mehta T."/>
            <person name="Neiman D."/>
            <person name="Pearson M."/>
            <person name="Roberts A."/>
            <person name="Saif S."/>
            <person name="Shea T."/>
            <person name="Shenoy N."/>
            <person name="Sisk P."/>
            <person name="Stolte C."/>
            <person name="Sykes S."/>
            <person name="White J."/>
            <person name="Yandava C."/>
            <person name="Haas B."/>
            <person name="Nusbaum C."/>
            <person name="Birren B."/>
        </authorList>
    </citation>
    <scope>NUCLEOTIDE SEQUENCE [LARGE SCALE GENOMIC DNA]</scope>
    <source>
        <strain evidence="12">ATCC 50818</strain>
    </source>
</reference>
<dbReference type="GeneID" id="16070884"/>